<name>A0AAP8IQH7_GARVA</name>
<dbReference type="Proteomes" id="UP001237784">
    <property type="component" value="Unassembled WGS sequence"/>
</dbReference>
<keyword evidence="1" id="KW-0732">Signal</keyword>
<dbReference type="SMART" id="SM01208">
    <property type="entry name" value="G5"/>
    <property type="match status" value="1"/>
</dbReference>
<gene>
    <name evidence="4" type="ORF">QP355_03850</name>
    <name evidence="5" type="ORF">QP372_03330</name>
</gene>
<evidence type="ECO:0000313" key="6">
    <source>
        <dbReference type="Proteomes" id="UP001237784"/>
    </source>
</evidence>
<evidence type="ECO:0000313" key="5">
    <source>
        <dbReference type="EMBL" id="MDK7063549.1"/>
    </source>
</evidence>
<feature type="region of interest" description="Disordered" evidence="2">
    <location>
        <begin position="284"/>
        <end position="406"/>
    </location>
</feature>
<accession>A0AAP8IQH7</accession>
<dbReference type="InterPro" id="IPR011098">
    <property type="entry name" value="G5_dom"/>
</dbReference>
<comment type="caution">
    <text evidence="5">The sequence shown here is derived from an EMBL/GenBank/DDBJ whole genome shotgun (WGS) entry which is preliminary data.</text>
</comment>
<dbReference type="Gene3D" id="2.20.230.10">
    <property type="entry name" value="Resuscitation-promoting factor rpfb"/>
    <property type="match status" value="1"/>
</dbReference>
<evidence type="ECO:0000313" key="7">
    <source>
        <dbReference type="Proteomes" id="UP001238969"/>
    </source>
</evidence>
<evidence type="ECO:0000256" key="2">
    <source>
        <dbReference type="SAM" id="MobiDB-lite"/>
    </source>
</evidence>
<reference evidence="5 7" key="1">
    <citation type="submission" date="2023-05" db="EMBL/GenBank/DDBJ databases">
        <title>Cataloging the Phylogenetic Diversity of Human Bladder Bacteria.</title>
        <authorList>
            <person name="Du J."/>
        </authorList>
    </citation>
    <scope>NUCLEOTIDE SEQUENCE</scope>
    <source>
        <strain evidence="5">UMB6789</strain>
        <strain evidence="4 7">UMB6972</strain>
    </source>
</reference>
<feature type="compositionally biased region" description="Basic and acidic residues" evidence="2">
    <location>
        <begin position="318"/>
        <end position="329"/>
    </location>
</feature>
<feature type="compositionally biased region" description="Polar residues" evidence="2">
    <location>
        <begin position="284"/>
        <end position="309"/>
    </location>
</feature>
<dbReference type="AlphaFoldDB" id="A0AAP8IQH7"/>
<organism evidence="5 6">
    <name type="scientific">Gardnerella vaginalis</name>
    <dbReference type="NCBI Taxonomy" id="2702"/>
    <lineage>
        <taxon>Bacteria</taxon>
        <taxon>Bacillati</taxon>
        <taxon>Actinomycetota</taxon>
        <taxon>Actinomycetes</taxon>
        <taxon>Bifidobacteriales</taxon>
        <taxon>Bifidobacteriaceae</taxon>
        <taxon>Gardnerella</taxon>
    </lineage>
</organism>
<dbReference type="Proteomes" id="UP001238969">
    <property type="component" value="Unassembled WGS sequence"/>
</dbReference>
<feature type="domain" description="G5" evidence="3">
    <location>
        <begin position="204"/>
        <end position="284"/>
    </location>
</feature>
<dbReference type="EMBL" id="JASOME010000002">
    <property type="protein sequence ID" value="MDK7063549.1"/>
    <property type="molecule type" value="Genomic_DNA"/>
</dbReference>
<dbReference type="EMBL" id="JASOLZ010000004">
    <property type="protein sequence ID" value="MDK6861774.1"/>
    <property type="molecule type" value="Genomic_DNA"/>
</dbReference>
<evidence type="ECO:0000256" key="1">
    <source>
        <dbReference type="ARBA" id="ARBA00022729"/>
    </source>
</evidence>
<feature type="compositionally biased region" description="Low complexity" evidence="2">
    <location>
        <begin position="330"/>
        <end position="384"/>
    </location>
</feature>
<protein>
    <submittedName>
        <fullName evidence="5">G5 domain-containing protein</fullName>
    </submittedName>
</protein>
<dbReference type="InterPro" id="IPR007137">
    <property type="entry name" value="DUF348"/>
</dbReference>
<feature type="compositionally biased region" description="Pro residues" evidence="2">
    <location>
        <begin position="385"/>
        <end position="399"/>
    </location>
</feature>
<evidence type="ECO:0000313" key="4">
    <source>
        <dbReference type="EMBL" id="MDK6861774.1"/>
    </source>
</evidence>
<sequence length="508" mass="55303">MARRWTPQRFVVMRRIRILVCVLALIISSTGIFTLSARKSVALIVNGKTRIVTTYASTAQRLLQEQKIPVKTHDQVISTSGEILADHTTVTVRSAYQTSVTVDGITIPFWTVATSVDQLIGFFQANADHAAKITVNLQNIYDKLTGGLSINKKGPVEVICDGKSRIAPDGTLPASSILDSLGIVLGKEDRVTVSENGSQTVLRILRVTHGKESRNVIVPFNTRTINDPNLPSGVRVVRQSGINGERTDLYNVTYVDGKAESSVLIKQNVITPTTDQIVAVGSKPNYQAPKQNKQSSNNTNGKTSQKPSSNTNLNKTNTKQEIKPQESKKPSQNSQSQQSVQNSQNHNNSNSQNQHQSNANNQQNPSSSSQTQAPAASQPASQTPAPAPAAPPAPAPPANNPNGMVHATPEQAKLYAQAACAQIGWTGAMWEDLVKLWTRESHWRWNAENESSGAYGIPQSLPANKMASAGANWHEDASIQITWGINYIKSKYGNPSEAWKHSEKFGWY</sequence>
<dbReference type="PROSITE" id="PS51109">
    <property type="entry name" value="G5"/>
    <property type="match status" value="1"/>
</dbReference>
<dbReference type="Pfam" id="PF03990">
    <property type="entry name" value="DUF348"/>
    <property type="match status" value="3"/>
</dbReference>
<dbReference type="RefSeq" id="WP_020759659.1">
    <property type="nucleotide sequence ID" value="NZ_JABUHH010000004.1"/>
</dbReference>
<dbReference type="Pfam" id="PF07501">
    <property type="entry name" value="G5"/>
    <property type="match status" value="1"/>
</dbReference>
<evidence type="ECO:0000259" key="3">
    <source>
        <dbReference type="PROSITE" id="PS51109"/>
    </source>
</evidence>
<proteinExistence type="predicted"/>